<dbReference type="Proteomes" id="UP000316759">
    <property type="component" value="Unassembled WGS sequence"/>
</dbReference>
<keyword evidence="10" id="KW-1185">Reference proteome</keyword>
<dbReference type="SMART" id="SM01206">
    <property type="entry name" value="Fibrillarin"/>
    <property type="match status" value="1"/>
</dbReference>
<comment type="similarity">
    <text evidence="1">Belongs to the methyltransferase superfamily. Fibrillarin family.</text>
</comment>
<name>A0A504Z111_FASGI</name>
<dbReference type="GO" id="GO:1990259">
    <property type="term" value="F:histone H2AQ104 methyltransferase activity"/>
    <property type="evidence" value="ECO:0007669"/>
    <property type="project" value="TreeGrafter"/>
</dbReference>
<keyword evidence="3" id="KW-0698">rRNA processing</keyword>
<organism evidence="9 10">
    <name type="scientific">Fasciola gigantica</name>
    <name type="common">Giant liver fluke</name>
    <dbReference type="NCBI Taxonomy" id="46835"/>
    <lineage>
        <taxon>Eukaryota</taxon>
        <taxon>Metazoa</taxon>
        <taxon>Spiralia</taxon>
        <taxon>Lophotrochozoa</taxon>
        <taxon>Platyhelminthes</taxon>
        <taxon>Trematoda</taxon>
        <taxon>Digenea</taxon>
        <taxon>Plagiorchiida</taxon>
        <taxon>Echinostomata</taxon>
        <taxon>Echinostomatoidea</taxon>
        <taxon>Fasciolidae</taxon>
        <taxon>Fasciola</taxon>
    </lineage>
</organism>
<evidence type="ECO:0000256" key="8">
    <source>
        <dbReference type="ARBA" id="ARBA00047568"/>
    </source>
</evidence>
<evidence type="ECO:0000256" key="4">
    <source>
        <dbReference type="ARBA" id="ARBA00022603"/>
    </source>
</evidence>
<dbReference type="Pfam" id="PF01269">
    <property type="entry name" value="Fibrillarin"/>
    <property type="match status" value="1"/>
</dbReference>
<evidence type="ECO:0000256" key="6">
    <source>
        <dbReference type="ARBA" id="ARBA00022884"/>
    </source>
</evidence>
<dbReference type="AlphaFoldDB" id="A0A504Z111"/>
<comment type="catalytic activity">
    <reaction evidence="8">
        <text>L-glutaminyl-[histone H2A] + S-adenosyl-L-methionine = N(5)-methyl-L-glutaminyl-[histone H2A] + S-adenosyl-L-homocysteine + H(+)</text>
        <dbReference type="Rhea" id="RHEA:50904"/>
        <dbReference type="Rhea" id="RHEA-COMP:12837"/>
        <dbReference type="Rhea" id="RHEA-COMP:12839"/>
        <dbReference type="ChEBI" id="CHEBI:15378"/>
        <dbReference type="ChEBI" id="CHEBI:30011"/>
        <dbReference type="ChEBI" id="CHEBI:57856"/>
        <dbReference type="ChEBI" id="CHEBI:59789"/>
        <dbReference type="ChEBI" id="CHEBI:61891"/>
    </reaction>
</comment>
<evidence type="ECO:0000256" key="5">
    <source>
        <dbReference type="ARBA" id="ARBA00022679"/>
    </source>
</evidence>
<dbReference type="PANTHER" id="PTHR10335">
    <property type="entry name" value="RRNA 2-O-METHYLTRANSFERASE FIBRILLARIN"/>
    <property type="match status" value="1"/>
</dbReference>
<dbReference type="GO" id="GO:0003723">
    <property type="term" value="F:RNA binding"/>
    <property type="evidence" value="ECO:0007669"/>
    <property type="project" value="UniProtKB-KW"/>
</dbReference>
<keyword evidence="4 9" id="KW-0489">Methyltransferase</keyword>
<keyword evidence="5 9" id="KW-0808">Transferase</keyword>
<dbReference type="GO" id="GO:0008649">
    <property type="term" value="F:rRNA methyltransferase activity"/>
    <property type="evidence" value="ECO:0007669"/>
    <property type="project" value="TreeGrafter"/>
</dbReference>
<dbReference type="STRING" id="46835.A0A504Z111"/>
<evidence type="ECO:0000313" key="10">
    <source>
        <dbReference type="Proteomes" id="UP000316759"/>
    </source>
</evidence>
<sequence length="74" mass="8347">MWRNIRTNIVPIIEDARHPHKYRMLVDVAQPDQSRIVGVNADYYLKNGGYAVMSIKASCIDSVAAPEVVFAKRS</sequence>
<evidence type="ECO:0000256" key="2">
    <source>
        <dbReference type="ARBA" id="ARBA00015190"/>
    </source>
</evidence>
<evidence type="ECO:0000256" key="7">
    <source>
        <dbReference type="ARBA" id="ARBA00032245"/>
    </source>
</evidence>
<dbReference type="GO" id="GO:0031428">
    <property type="term" value="C:box C/D methylation guide snoRNP complex"/>
    <property type="evidence" value="ECO:0007669"/>
    <property type="project" value="TreeGrafter"/>
</dbReference>
<dbReference type="EMBL" id="SUNJ01004745">
    <property type="protein sequence ID" value="TPP64197.1"/>
    <property type="molecule type" value="Genomic_DNA"/>
</dbReference>
<dbReference type="Gene3D" id="3.40.50.150">
    <property type="entry name" value="Vaccinia Virus protein VP39"/>
    <property type="match status" value="1"/>
</dbReference>
<keyword evidence="6" id="KW-0694">RNA-binding</keyword>
<dbReference type="OrthoDB" id="1859733at2759"/>
<comment type="caution">
    <text evidence="9">The sequence shown here is derived from an EMBL/GenBank/DDBJ whole genome shotgun (WGS) entry which is preliminary data.</text>
</comment>
<proteinExistence type="inferred from homology"/>
<gene>
    <name evidence="9" type="ORF">FGIG_12539</name>
</gene>
<dbReference type="InterPro" id="IPR000692">
    <property type="entry name" value="Fibrillarin"/>
</dbReference>
<dbReference type="PANTHER" id="PTHR10335:SF17">
    <property type="entry name" value="FIBRILLARIN"/>
    <property type="match status" value="1"/>
</dbReference>
<reference evidence="9 10" key="1">
    <citation type="submission" date="2019-04" db="EMBL/GenBank/DDBJ databases">
        <title>Annotation for the trematode Fasciola gigantica.</title>
        <authorList>
            <person name="Choi Y.-J."/>
        </authorList>
    </citation>
    <scope>NUCLEOTIDE SEQUENCE [LARGE SCALE GENOMIC DNA]</scope>
    <source>
        <strain evidence="9">Uganda_cow_1</strain>
    </source>
</reference>
<accession>A0A504Z111</accession>
<dbReference type="GO" id="GO:0000494">
    <property type="term" value="P:box C/D sno(s)RNA 3'-end processing"/>
    <property type="evidence" value="ECO:0007669"/>
    <property type="project" value="TreeGrafter"/>
</dbReference>
<dbReference type="SUPFAM" id="SSF53335">
    <property type="entry name" value="S-adenosyl-L-methionine-dependent methyltransferases"/>
    <property type="match status" value="1"/>
</dbReference>
<evidence type="ECO:0000256" key="3">
    <source>
        <dbReference type="ARBA" id="ARBA00022552"/>
    </source>
</evidence>
<evidence type="ECO:0000313" key="9">
    <source>
        <dbReference type="EMBL" id="TPP64197.1"/>
    </source>
</evidence>
<dbReference type="GO" id="GO:0032040">
    <property type="term" value="C:small-subunit processome"/>
    <property type="evidence" value="ECO:0007669"/>
    <property type="project" value="TreeGrafter"/>
</dbReference>
<dbReference type="InterPro" id="IPR029063">
    <property type="entry name" value="SAM-dependent_MTases_sf"/>
</dbReference>
<evidence type="ECO:0000256" key="1">
    <source>
        <dbReference type="ARBA" id="ARBA00010632"/>
    </source>
</evidence>
<protein>
    <recommendedName>
        <fullName evidence="2">rRNA 2'-O-methyltransferase fibrillarin</fullName>
    </recommendedName>
    <alternativeName>
        <fullName evidence="7">Histone-glutamine methyltransferase</fullName>
    </alternativeName>
</protein>